<evidence type="ECO:0000313" key="15">
    <source>
        <dbReference type="Proteomes" id="UP000823597"/>
    </source>
</evidence>
<reference evidence="14" key="2">
    <citation type="journal article" date="2021" name="PeerJ">
        <title>Extensive microbial diversity within the chicken gut microbiome revealed by metagenomics and culture.</title>
        <authorList>
            <person name="Gilroy R."/>
            <person name="Ravi A."/>
            <person name="Getino M."/>
            <person name="Pursley I."/>
            <person name="Horton D.L."/>
            <person name="Alikhan N.F."/>
            <person name="Baker D."/>
            <person name="Gharbi K."/>
            <person name="Hall N."/>
            <person name="Watson M."/>
            <person name="Adriaenssens E.M."/>
            <person name="Foster-Nyarko E."/>
            <person name="Jarju S."/>
            <person name="Secka A."/>
            <person name="Antonio M."/>
            <person name="Oren A."/>
            <person name="Chaudhuri R.R."/>
            <person name="La Ragione R."/>
            <person name="Hildebrand F."/>
            <person name="Pallen M.J."/>
        </authorList>
    </citation>
    <scope>NUCLEOTIDE SEQUENCE</scope>
    <source>
        <strain evidence="14">10037</strain>
    </source>
</reference>
<comment type="subunit">
    <text evidence="10">Monomer.</text>
</comment>
<evidence type="ECO:0000256" key="13">
    <source>
        <dbReference type="RuleBase" id="RU003785"/>
    </source>
</evidence>
<dbReference type="InterPro" id="IPR027417">
    <property type="entry name" value="P-loop_NTPase"/>
</dbReference>
<keyword evidence="5 10" id="KW-0819">tRNA processing</keyword>
<accession>A0A9D9NA07</accession>
<name>A0A9D9NA07_9BACT</name>
<evidence type="ECO:0000313" key="14">
    <source>
        <dbReference type="EMBL" id="MBO8465871.1"/>
    </source>
</evidence>
<dbReference type="AlphaFoldDB" id="A0A9D9NA07"/>
<dbReference type="NCBIfam" id="TIGR00174">
    <property type="entry name" value="miaA"/>
    <property type="match status" value="1"/>
</dbReference>
<dbReference type="GO" id="GO:0052381">
    <property type="term" value="F:tRNA dimethylallyltransferase activity"/>
    <property type="evidence" value="ECO:0007669"/>
    <property type="project" value="UniProtKB-UniRule"/>
</dbReference>
<comment type="caution">
    <text evidence="10">Lacks conserved residue(s) required for the propagation of feature annotation.</text>
</comment>
<evidence type="ECO:0000256" key="12">
    <source>
        <dbReference type="RuleBase" id="RU003784"/>
    </source>
</evidence>
<feature type="binding site" evidence="10">
    <location>
        <begin position="28"/>
        <end position="33"/>
    </location>
    <ligand>
        <name>substrate</name>
    </ligand>
</feature>
<evidence type="ECO:0000256" key="9">
    <source>
        <dbReference type="ARBA" id="ARBA00049563"/>
    </source>
</evidence>
<dbReference type="PANTHER" id="PTHR11088:SF60">
    <property type="entry name" value="TRNA DIMETHYLALLYLTRANSFERASE"/>
    <property type="match status" value="1"/>
</dbReference>
<dbReference type="EMBL" id="JADIME010000081">
    <property type="protein sequence ID" value="MBO8465871.1"/>
    <property type="molecule type" value="Genomic_DNA"/>
</dbReference>
<dbReference type="GO" id="GO:0005524">
    <property type="term" value="F:ATP binding"/>
    <property type="evidence" value="ECO:0007669"/>
    <property type="project" value="UniProtKB-UniRule"/>
</dbReference>
<organism evidence="14 15">
    <name type="scientific">Candidatus Merdivivens pullistercoris</name>
    <dbReference type="NCBI Taxonomy" id="2840873"/>
    <lineage>
        <taxon>Bacteria</taxon>
        <taxon>Pseudomonadati</taxon>
        <taxon>Bacteroidota</taxon>
        <taxon>Bacteroidia</taxon>
        <taxon>Bacteroidales</taxon>
        <taxon>Muribaculaceae</taxon>
        <taxon>Muribaculaceae incertae sedis</taxon>
        <taxon>Candidatus Merdivivens</taxon>
    </lineage>
</organism>
<dbReference type="Pfam" id="PF01715">
    <property type="entry name" value="IPPT"/>
    <property type="match status" value="1"/>
</dbReference>
<keyword evidence="6 10" id="KW-0547">Nucleotide-binding</keyword>
<evidence type="ECO:0000256" key="11">
    <source>
        <dbReference type="RuleBase" id="RU003783"/>
    </source>
</evidence>
<evidence type="ECO:0000256" key="3">
    <source>
        <dbReference type="ARBA" id="ARBA00005842"/>
    </source>
</evidence>
<dbReference type="GO" id="GO:0006400">
    <property type="term" value="P:tRNA modification"/>
    <property type="evidence" value="ECO:0007669"/>
    <property type="project" value="TreeGrafter"/>
</dbReference>
<keyword evidence="4 10" id="KW-0808">Transferase</keyword>
<feature type="binding site" evidence="10">
    <location>
        <begin position="26"/>
        <end position="33"/>
    </location>
    <ligand>
        <name>ATP</name>
        <dbReference type="ChEBI" id="CHEBI:30616"/>
    </ligand>
</feature>
<feature type="region of interest" description="Interaction with substrate tRNA" evidence="10">
    <location>
        <begin position="58"/>
        <end position="61"/>
    </location>
</feature>
<evidence type="ECO:0000256" key="5">
    <source>
        <dbReference type="ARBA" id="ARBA00022694"/>
    </source>
</evidence>
<dbReference type="Proteomes" id="UP000823597">
    <property type="component" value="Unassembled WGS sequence"/>
</dbReference>
<reference evidence="14" key="1">
    <citation type="submission" date="2020-10" db="EMBL/GenBank/DDBJ databases">
        <authorList>
            <person name="Gilroy R."/>
        </authorList>
    </citation>
    <scope>NUCLEOTIDE SEQUENCE</scope>
    <source>
        <strain evidence="14">10037</strain>
    </source>
</reference>
<dbReference type="PANTHER" id="PTHR11088">
    <property type="entry name" value="TRNA DIMETHYLALLYLTRANSFERASE"/>
    <property type="match status" value="1"/>
</dbReference>
<comment type="cofactor">
    <cofactor evidence="1 10">
        <name>Mg(2+)</name>
        <dbReference type="ChEBI" id="CHEBI:18420"/>
    </cofactor>
</comment>
<protein>
    <recommendedName>
        <fullName evidence="10">tRNA dimethylallyltransferase</fullName>
        <ecNumber evidence="10">2.5.1.75</ecNumber>
    </recommendedName>
    <alternativeName>
        <fullName evidence="10">Dimethylallyl diphosphate:tRNA dimethylallyltransferase</fullName>
        <shortName evidence="10">DMAPP:tRNA dimethylallyltransferase</shortName>
        <shortName evidence="10">DMATase</shortName>
    </alternativeName>
    <alternativeName>
        <fullName evidence="10">Isopentenyl-diphosphate:tRNA isopentenyltransferase</fullName>
        <shortName evidence="10">IPP transferase</shortName>
        <shortName evidence="10">IPPT</shortName>
        <shortName evidence="10">IPTase</shortName>
    </alternativeName>
</protein>
<feature type="site" description="Interaction with substrate tRNA" evidence="10">
    <location>
        <position position="123"/>
    </location>
</feature>
<comment type="caution">
    <text evidence="14">The sequence shown here is derived from an EMBL/GenBank/DDBJ whole genome shotgun (WGS) entry which is preliminary data.</text>
</comment>
<evidence type="ECO:0000256" key="8">
    <source>
        <dbReference type="ARBA" id="ARBA00022842"/>
    </source>
</evidence>
<comment type="function">
    <text evidence="2 10 12">Catalyzes the transfer of a dimethylallyl group onto the adenine at position 37 in tRNAs that read codons beginning with uridine, leading to the formation of N6-(dimethylallyl)adenosine (i(6)A).</text>
</comment>
<dbReference type="InterPro" id="IPR018022">
    <property type="entry name" value="IPT"/>
</dbReference>
<comment type="catalytic activity">
    <reaction evidence="9 10 11">
        <text>adenosine(37) in tRNA + dimethylallyl diphosphate = N(6)-dimethylallyladenosine(37) in tRNA + diphosphate</text>
        <dbReference type="Rhea" id="RHEA:26482"/>
        <dbReference type="Rhea" id="RHEA-COMP:10162"/>
        <dbReference type="Rhea" id="RHEA-COMP:10375"/>
        <dbReference type="ChEBI" id="CHEBI:33019"/>
        <dbReference type="ChEBI" id="CHEBI:57623"/>
        <dbReference type="ChEBI" id="CHEBI:74411"/>
        <dbReference type="ChEBI" id="CHEBI:74415"/>
        <dbReference type="EC" id="2.5.1.75"/>
    </reaction>
</comment>
<dbReference type="Gene3D" id="3.40.50.300">
    <property type="entry name" value="P-loop containing nucleotide triphosphate hydrolases"/>
    <property type="match status" value="1"/>
</dbReference>
<evidence type="ECO:0000256" key="1">
    <source>
        <dbReference type="ARBA" id="ARBA00001946"/>
    </source>
</evidence>
<evidence type="ECO:0000256" key="4">
    <source>
        <dbReference type="ARBA" id="ARBA00022679"/>
    </source>
</evidence>
<dbReference type="SUPFAM" id="SSF52540">
    <property type="entry name" value="P-loop containing nucleoside triphosphate hydrolases"/>
    <property type="match status" value="2"/>
</dbReference>
<dbReference type="HAMAP" id="MF_00185">
    <property type="entry name" value="IPP_trans"/>
    <property type="match status" value="1"/>
</dbReference>
<dbReference type="EC" id="2.5.1.75" evidence="10"/>
<evidence type="ECO:0000256" key="2">
    <source>
        <dbReference type="ARBA" id="ARBA00003213"/>
    </source>
</evidence>
<proteinExistence type="inferred from homology"/>
<evidence type="ECO:0000256" key="10">
    <source>
        <dbReference type="HAMAP-Rule" id="MF_00185"/>
    </source>
</evidence>
<keyword evidence="8 10" id="KW-0460">Magnesium</keyword>
<gene>
    <name evidence="10 14" type="primary">miaA</name>
    <name evidence="14" type="ORF">IAB93_07745</name>
</gene>
<evidence type="ECO:0000256" key="7">
    <source>
        <dbReference type="ARBA" id="ARBA00022840"/>
    </source>
</evidence>
<dbReference type="Gene3D" id="1.10.287.890">
    <property type="entry name" value="Crystal structure of tRNA isopentenylpyrophosphate transferase (bh2366) domain"/>
    <property type="match status" value="1"/>
</dbReference>
<evidence type="ECO:0000256" key="6">
    <source>
        <dbReference type="ARBA" id="ARBA00022741"/>
    </source>
</evidence>
<comment type="similarity">
    <text evidence="3 10 13">Belongs to the IPP transferase family.</text>
</comment>
<sequence length="307" mass="34916">MSTGEIACSYLDQFRNGERDLLAVIGPTASGKSRFAVSVAREINRLAGKPVAEILSADSRQVYKGMDIGTGKDLDEYGEIPYCLVDIVEAGTKYNIFEYQRDFEREYSRILKEGGVPILCGGSGLYIEAATCGYSLPEVPPDPALRAELEKEDTDTLIARLASLKPLHNSTDYDTRKRLIRALEIAIYEAEHPVAKSHYLPKNCRYIGISVSRDERNARIDRRLDKRLDEGMVEEVRSLLDRGIKPDDLIYYGLEYKFITLYLTGETGRDEMKEKLRIAIHQFAKRQMTWSRGMERRGIEIEWTEAV</sequence>
<feature type="site" description="Interaction with substrate tRNA" evidence="10">
    <location>
        <position position="146"/>
    </location>
</feature>
<dbReference type="InterPro" id="IPR039657">
    <property type="entry name" value="Dimethylallyltransferase"/>
</dbReference>
<keyword evidence="7 10" id="KW-0067">ATP-binding</keyword>